<name>E8RNN1_ASTEC</name>
<dbReference type="InterPro" id="IPR019704">
    <property type="entry name" value="Flagellar_assmbl_FliX_class2"/>
</dbReference>
<reference evidence="3" key="1">
    <citation type="submission" date="2010-12" db="EMBL/GenBank/DDBJ databases">
        <title>Complete sequence of chromosome 1 of Asticcacaulis excentricus CB 48.</title>
        <authorList>
            <consortium name="US DOE Joint Genome Institute"/>
            <person name="Lucas S."/>
            <person name="Copeland A."/>
            <person name="Lapidus A."/>
            <person name="Cheng J.-F."/>
            <person name="Bruce D."/>
            <person name="Goodwin L."/>
            <person name="Pitluck S."/>
            <person name="Teshima H."/>
            <person name="Davenport K."/>
            <person name="Detter J.C."/>
            <person name="Han C."/>
            <person name="Tapia R."/>
            <person name="Land M."/>
            <person name="Hauser L."/>
            <person name="Jeffries C."/>
            <person name="Kyrpides N."/>
            <person name="Ivanova N."/>
            <person name="Ovchinnikova G."/>
            <person name="Brun Y.V."/>
            <person name="Woyke T."/>
        </authorList>
    </citation>
    <scope>NUCLEOTIDE SEQUENCE [LARGE SCALE GENOMIC DNA]</scope>
    <source>
        <strain evidence="3">ATCC 15261 / DSM 4724 / KCTC 12464 / NCIMB 9791 / VKM B-1370 / CB 48</strain>
    </source>
</reference>
<evidence type="ECO:0000313" key="3">
    <source>
        <dbReference type="Proteomes" id="UP000001492"/>
    </source>
</evidence>
<protein>
    <submittedName>
        <fullName evidence="2">Flagellar assembly regulator FliX, class II</fullName>
    </submittedName>
</protein>
<dbReference type="eggNOG" id="ENOG50330GZ">
    <property type="taxonomic scope" value="Bacteria"/>
</dbReference>
<dbReference type="AlphaFoldDB" id="E8RNN1"/>
<feature type="compositionally biased region" description="Low complexity" evidence="1">
    <location>
        <begin position="41"/>
        <end position="50"/>
    </location>
</feature>
<dbReference type="Pfam" id="PF10768">
    <property type="entry name" value="FliX"/>
    <property type="match status" value="1"/>
</dbReference>
<dbReference type="EMBL" id="CP002395">
    <property type="protein sequence ID" value="ADU12927.1"/>
    <property type="molecule type" value="Genomic_DNA"/>
</dbReference>
<keyword evidence="2" id="KW-0282">Flagellum</keyword>
<proteinExistence type="predicted"/>
<keyword evidence="2" id="KW-0969">Cilium</keyword>
<feature type="region of interest" description="Disordered" evidence="1">
    <location>
        <begin position="21"/>
        <end position="50"/>
    </location>
</feature>
<keyword evidence="3" id="KW-1185">Reference proteome</keyword>
<dbReference type="HOGENOM" id="CLU_139719_0_0_5"/>
<keyword evidence="2" id="KW-0966">Cell projection</keyword>
<evidence type="ECO:0000313" key="2">
    <source>
        <dbReference type="EMBL" id="ADU12927.1"/>
    </source>
</evidence>
<dbReference type="GO" id="GO:0044781">
    <property type="term" value="P:bacterial-type flagellum organization"/>
    <property type="evidence" value="ECO:0007669"/>
    <property type="project" value="InterPro"/>
</dbReference>
<dbReference type="Proteomes" id="UP000001492">
    <property type="component" value="Chromosome 1"/>
</dbReference>
<dbReference type="STRING" id="573065.Astex_1252"/>
<organism evidence="2 3">
    <name type="scientific">Asticcacaulis excentricus (strain ATCC 15261 / DSM 4724 / KCTC 12464 / NCIMB 9791 / VKM B-1370 / CB 48)</name>
    <dbReference type="NCBI Taxonomy" id="573065"/>
    <lineage>
        <taxon>Bacteria</taxon>
        <taxon>Pseudomonadati</taxon>
        <taxon>Pseudomonadota</taxon>
        <taxon>Alphaproteobacteria</taxon>
        <taxon>Caulobacterales</taxon>
        <taxon>Caulobacteraceae</taxon>
        <taxon>Asticcacaulis</taxon>
    </lineage>
</organism>
<dbReference type="OrthoDB" id="7173192at2"/>
<dbReference type="KEGG" id="aex:Astex_1252"/>
<evidence type="ECO:0000256" key="1">
    <source>
        <dbReference type="SAM" id="MobiDB-lite"/>
    </source>
</evidence>
<accession>E8RNN1</accession>
<sequence>MTISPLNGASMIKINGPAGPATVGGSNAPRRASGGFSLNGSSETKSSASAASVSQALSLGGIDALLALQAEDDVLQGRRRRQIKRSQDILEALEELKLTLLGGTIDDGALLSLQKMIELQREEVEDQGLQSVLNEIETRAYVELAKRRLM</sequence>
<gene>
    <name evidence="2" type="ordered locus">Astex_1252</name>
</gene>